<reference evidence="1 2" key="1">
    <citation type="journal article" date="2020" name="ISME J.">
        <title>Uncovering the hidden diversity of litter-decomposition mechanisms in mushroom-forming fungi.</title>
        <authorList>
            <person name="Floudas D."/>
            <person name="Bentzer J."/>
            <person name="Ahren D."/>
            <person name="Johansson T."/>
            <person name="Persson P."/>
            <person name="Tunlid A."/>
        </authorList>
    </citation>
    <scope>NUCLEOTIDE SEQUENCE [LARGE SCALE GENOMIC DNA]</scope>
    <source>
        <strain evidence="1 2">CBS 406.79</strain>
    </source>
</reference>
<gene>
    <name evidence="1" type="ORF">D9757_009485</name>
</gene>
<evidence type="ECO:0000313" key="1">
    <source>
        <dbReference type="EMBL" id="KAF5376796.1"/>
    </source>
</evidence>
<keyword evidence="2" id="KW-1185">Reference proteome</keyword>
<dbReference type="EMBL" id="JAACJN010000088">
    <property type="protein sequence ID" value="KAF5376796.1"/>
    <property type="molecule type" value="Genomic_DNA"/>
</dbReference>
<evidence type="ECO:0000313" key="2">
    <source>
        <dbReference type="Proteomes" id="UP000518752"/>
    </source>
</evidence>
<protein>
    <submittedName>
        <fullName evidence="1">Uncharacterized protein</fullName>
    </submittedName>
</protein>
<dbReference type="AlphaFoldDB" id="A0A8H5H537"/>
<sequence>MISQNVSLNVSNNYEHRASGHPCDSETQRTQRASLSMDISAENMSSIGGSQITSDTDNANNNRNGDFKDVCVQNSNYGININIINTQFPGMGLGLASAVSLGRGSLFGHGDSMLMSWDGYYAVPLIGFHDRPFLWGLHLMR</sequence>
<organism evidence="1 2">
    <name type="scientific">Collybiopsis confluens</name>
    <dbReference type="NCBI Taxonomy" id="2823264"/>
    <lineage>
        <taxon>Eukaryota</taxon>
        <taxon>Fungi</taxon>
        <taxon>Dikarya</taxon>
        <taxon>Basidiomycota</taxon>
        <taxon>Agaricomycotina</taxon>
        <taxon>Agaricomycetes</taxon>
        <taxon>Agaricomycetidae</taxon>
        <taxon>Agaricales</taxon>
        <taxon>Marasmiineae</taxon>
        <taxon>Omphalotaceae</taxon>
        <taxon>Collybiopsis</taxon>
    </lineage>
</organism>
<dbReference type="Proteomes" id="UP000518752">
    <property type="component" value="Unassembled WGS sequence"/>
</dbReference>
<accession>A0A8H5H537</accession>
<name>A0A8H5H537_9AGAR</name>
<proteinExistence type="predicted"/>
<comment type="caution">
    <text evidence="1">The sequence shown here is derived from an EMBL/GenBank/DDBJ whole genome shotgun (WGS) entry which is preliminary data.</text>
</comment>